<protein>
    <submittedName>
        <fullName evidence="1">Spo0E like sporulation regulatory protein</fullName>
    </submittedName>
</protein>
<dbReference type="Pfam" id="PF09388">
    <property type="entry name" value="SpoOE-like"/>
    <property type="match status" value="1"/>
</dbReference>
<organism evidence="1 2">
    <name type="scientific">Thermoanaerobacter uzonensis DSM 18761</name>
    <dbReference type="NCBI Taxonomy" id="1123369"/>
    <lineage>
        <taxon>Bacteria</taxon>
        <taxon>Bacillati</taxon>
        <taxon>Bacillota</taxon>
        <taxon>Clostridia</taxon>
        <taxon>Thermoanaerobacterales</taxon>
        <taxon>Thermoanaerobacteraceae</taxon>
        <taxon>Thermoanaerobacter</taxon>
    </lineage>
</organism>
<accession>A0A1M4TSU2</accession>
<sequence length="61" mass="7491">MEKVIKEHYYEENDIAERIRLLKKKLNECNIELPKALELSRELDELIVMYMKREKQVKQVK</sequence>
<dbReference type="EMBL" id="FQUR01000007">
    <property type="protein sequence ID" value="SHE47476.1"/>
    <property type="molecule type" value="Genomic_DNA"/>
</dbReference>
<evidence type="ECO:0000313" key="2">
    <source>
        <dbReference type="Proteomes" id="UP000184127"/>
    </source>
</evidence>
<dbReference type="GO" id="GO:0043937">
    <property type="term" value="P:regulation of sporulation"/>
    <property type="evidence" value="ECO:0007669"/>
    <property type="project" value="InterPro"/>
</dbReference>
<dbReference type="AlphaFoldDB" id="A0A1M4TSU2"/>
<dbReference type="Proteomes" id="UP000184127">
    <property type="component" value="Unassembled WGS sequence"/>
</dbReference>
<dbReference type="InterPro" id="IPR036638">
    <property type="entry name" value="HLH_DNA-bd_sf"/>
</dbReference>
<keyword evidence="2" id="KW-1185">Reference proteome</keyword>
<reference evidence="2" key="1">
    <citation type="submission" date="2016-11" db="EMBL/GenBank/DDBJ databases">
        <authorList>
            <person name="Varghese N."/>
            <person name="Submissions S."/>
        </authorList>
    </citation>
    <scope>NUCLEOTIDE SEQUENCE [LARGE SCALE GENOMIC DNA]</scope>
    <source>
        <strain evidence="2">DSM 18761</strain>
    </source>
</reference>
<dbReference type="SUPFAM" id="SSF140500">
    <property type="entry name" value="BAS1536-like"/>
    <property type="match status" value="1"/>
</dbReference>
<dbReference type="RefSeq" id="WP_072967145.1">
    <property type="nucleotide sequence ID" value="NZ_FQUR01000007.1"/>
</dbReference>
<name>A0A1M4TSU2_9THEO</name>
<dbReference type="InterPro" id="IPR037208">
    <property type="entry name" value="Spo0E-like_sf"/>
</dbReference>
<gene>
    <name evidence="1" type="ORF">SAMN02745195_00473</name>
</gene>
<proteinExistence type="predicted"/>
<evidence type="ECO:0000313" key="1">
    <source>
        <dbReference type="EMBL" id="SHE47476.1"/>
    </source>
</evidence>
<dbReference type="InterPro" id="IPR018540">
    <property type="entry name" value="Spo0E-like"/>
</dbReference>
<dbReference type="GO" id="GO:0046983">
    <property type="term" value="F:protein dimerization activity"/>
    <property type="evidence" value="ECO:0007669"/>
    <property type="project" value="InterPro"/>
</dbReference>
<dbReference type="Gene3D" id="4.10.280.10">
    <property type="entry name" value="Helix-loop-helix DNA-binding domain"/>
    <property type="match status" value="1"/>
</dbReference>